<protein>
    <submittedName>
        <fullName evidence="3">Uncharacterized protein</fullName>
    </submittedName>
</protein>
<keyword evidence="2" id="KW-1133">Transmembrane helix</keyword>
<keyword evidence="4" id="KW-1185">Reference proteome</keyword>
<dbReference type="AlphaFoldDB" id="A0A1H0LLH8"/>
<organism evidence="3 4">
    <name type="scientific">Actinokineospora alba</name>
    <dbReference type="NCBI Taxonomy" id="504798"/>
    <lineage>
        <taxon>Bacteria</taxon>
        <taxon>Bacillati</taxon>
        <taxon>Actinomycetota</taxon>
        <taxon>Actinomycetes</taxon>
        <taxon>Pseudonocardiales</taxon>
        <taxon>Pseudonocardiaceae</taxon>
        <taxon>Actinokineospora</taxon>
    </lineage>
</organism>
<keyword evidence="2" id="KW-0472">Membrane</keyword>
<feature type="region of interest" description="Disordered" evidence="1">
    <location>
        <begin position="1"/>
        <end position="22"/>
    </location>
</feature>
<feature type="transmembrane region" description="Helical" evidence="2">
    <location>
        <begin position="38"/>
        <end position="60"/>
    </location>
</feature>
<proteinExistence type="predicted"/>
<dbReference type="STRING" id="504798.SAMN05421871_109107"/>
<dbReference type="EMBL" id="FNJB01000004">
    <property type="protein sequence ID" value="SDO68903.1"/>
    <property type="molecule type" value="Genomic_DNA"/>
</dbReference>
<accession>A0A1H0LLH8</accession>
<dbReference type="RefSeq" id="WP_228769821.1">
    <property type="nucleotide sequence ID" value="NZ_FNDV01000009.1"/>
</dbReference>
<keyword evidence="2" id="KW-0812">Transmembrane</keyword>
<name>A0A1H0LLH8_9PSEU</name>
<sequence length="292" mass="31862">MSRKRKQPGARKAAPKDARPEAGPALSWWRNLGRGPKWLAATMTPLILAVAIPGIAPWAVDRTRDLFGEQKLTASGEDYPSLIAGAYWTTDAIVTEPMSTFTYKAVVDRDGAQMGTSGHKVTLISNRAGQIAIEKVTAVVESRRPPLAGTAFIADPQGSADVAQFDFQLDSFIGGEIPALVRDESGDPTKPMTPYLANGKIRYVEEGKPEHLMIRASTTKCYCQWRVHIEYSYRGSRTQIIVPPPSAKPFATTAWSSHQIEYNMHTDNNGTAARHDCGAQPSICRTKPGPGR</sequence>
<gene>
    <name evidence="3" type="ORF">SAMN05192558_104190</name>
</gene>
<evidence type="ECO:0000256" key="2">
    <source>
        <dbReference type="SAM" id="Phobius"/>
    </source>
</evidence>
<evidence type="ECO:0000313" key="4">
    <source>
        <dbReference type="Proteomes" id="UP000199651"/>
    </source>
</evidence>
<evidence type="ECO:0000313" key="3">
    <source>
        <dbReference type="EMBL" id="SDO68903.1"/>
    </source>
</evidence>
<evidence type="ECO:0000256" key="1">
    <source>
        <dbReference type="SAM" id="MobiDB-lite"/>
    </source>
</evidence>
<reference evidence="4" key="1">
    <citation type="submission" date="2016-10" db="EMBL/GenBank/DDBJ databases">
        <authorList>
            <person name="Varghese N."/>
            <person name="Submissions S."/>
        </authorList>
    </citation>
    <scope>NUCLEOTIDE SEQUENCE [LARGE SCALE GENOMIC DNA]</scope>
    <source>
        <strain evidence="4">IBRC-M 10655</strain>
    </source>
</reference>
<dbReference type="Proteomes" id="UP000199651">
    <property type="component" value="Unassembled WGS sequence"/>
</dbReference>